<dbReference type="Pfam" id="PF04200">
    <property type="entry name" value="Lipoprotein_17"/>
    <property type="match status" value="1"/>
</dbReference>
<accession>E7GBA7</accession>
<keyword evidence="1" id="KW-1133">Transmembrane helix</keyword>
<comment type="caution">
    <text evidence="3">The sequence shown here is derived from an EMBL/GenBank/DDBJ whole genome shotgun (WGS) entry which is preliminary data.</text>
</comment>
<dbReference type="InterPro" id="IPR007326">
    <property type="entry name" value="Lipoprotein-assoc_dom"/>
</dbReference>
<evidence type="ECO:0000259" key="2">
    <source>
        <dbReference type="Pfam" id="PF04200"/>
    </source>
</evidence>
<dbReference type="GeneID" id="78229987"/>
<dbReference type="AlphaFoldDB" id="E7GBA7"/>
<proteinExistence type="predicted"/>
<evidence type="ECO:0000256" key="1">
    <source>
        <dbReference type="SAM" id="Phobius"/>
    </source>
</evidence>
<protein>
    <recommendedName>
        <fullName evidence="2">Lipoprotein-associated type-17 domain-containing protein</fullName>
    </recommendedName>
</protein>
<dbReference type="HOGENOM" id="CLU_1493806_0_0_9"/>
<name>E7GBA7_9FIRM</name>
<dbReference type="OrthoDB" id="9949626at2"/>
<dbReference type="STRING" id="100884.GCA_000269565_02149"/>
<dbReference type="EMBL" id="ADKX01000034">
    <property type="protein sequence ID" value="EFW04642.1"/>
    <property type="molecule type" value="Genomic_DNA"/>
</dbReference>
<keyword evidence="4" id="KW-1185">Reference proteome</keyword>
<reference evidence="3 4" key="1">
    <citation type="submission" date="2010-12" db="EMBL/GenBank/DDBJ databases">
        <title>The Genome Sequence of Coprobacillus sp. strain 29_1.</title>
        <authorList>
            <consortium name="The Broad Institute Genome Sequencing Platform"/>
            <person name="Earl A."/>
            <person name="Ward D."/>
            <person name="Feldgarden M."/>
            <person name="Gevers D."/>
            <person name="Daigneault M."/>
            <person name="Sibley C.D."/>
            <person name="White A."/>
            <person name="Strauss J."/>
            <person name="Allen-Vercoe E."/>
            <person name="Young S.K."/>
            <person name="Zeng Q."/>
            <person name="Gargeya S."/>
            <person name="Fitzgerald M."/>
            <person name="Haas B."/>
            <person name="Abouelleil A."/>
            <person name="Alvarado L."/>
            <person name="Arachchi H.M."/>
            <person name="Berlin A."/>
            <person name="Brown A."/>
            <person name="Chapman S.B."/>
            <person name="Chen Z."/>
            <person name="Dunbar C."/>
            <person name="Freedman E."/>
            <person name="Gearin G."/>
            <person name="Gellesch M."/>
            <person name="Goldberg J."/>
            <person name="Griggs A."/>
            <person name="Gujja S."/>
            <person name="Heilman E."/>
            <person name="Heiman D."/>
            <person name="Howarth C."/>
            <person name="Larson L."/>
            <person name="Lui A."/>
            <person name="MacDonald P.J.P."/>
            <person name="Mehta T."/>
            <person name="Montmayeur A."/>
            <person name="Murphy C."/>
            <person name="Neiman D."/>
            <person name="Pearson M."/>
            <person name="Priest M."/>
            <person name="Roberts A."/>
            <person name="Saif S."/>
            <person name="Shea T."/>
            <person name="Shenoy N."/>
            <person name="Sisk P."/>
            <person name="Stolte C."/>
            <person name="Sykes S."/>
            <person name="White J."/>
            <person name="Yandava C."/>
            <person name="Nusbaum C."/>
            <person name="Birren B."/>
        </authorList>
    </citation>
    <scope>NUCLEOTIDE SEQUENCE [LARGE SCALE GENOMIC DNA]</scope>
    <source>
        <strain evidence="3 4">29_1</strain>
    </source>
</reference>
<gene>
    <name evidence="3" type="ORF">HMPREF9488_02048</name>
</gene>
<keyword evidence="1" id="KW-0472">Membrane</keyword>
<evidence type="ECO:0000313" key="4">
    <source>
        <dbReference type="Proteomes" id="UP000003157"/>
    </source>
</evidence>
<feature type="domain" description="Lipoprotein-associated type-17" evidence="2">
    <location>
        <begin position="55"/>
        <end position="110"/>
    </location>
</feature>
<evidence type="ECO:0000313" key="3">
    <source>
        <dbReference type="EMBL" id="EFW04642.1"/>
    </source>
</evidence>
<dbReference type="Proteomes" id="UP000003157">
    <property type="component" value="Unassembled WGS sequence"/>
</dbReference>
<dbReference type="RefSeq" id="WP_008789148.1">
    <property type="nucleotide sequence ID" value="NZ_AKCB01000001.1"/>
</dbReference>
<sequence length="191" mass="22650">MKKLIYGIGFAIAIIIIAIYMMIRIPKNTEMNWYSSVKNFQSSLGDDFYDFYHPKSYFDSSVLKKTLSEIDNIRFYGTFKGQDHSYYFWFDENNDQFGTLKVKYTVSKNHKGYTHPQRSDYQLIDKESGIYYTTQGESDIELLHRYNSKHFIEVAIDFENKQNNDMKSLKDIALDMMKDSIQLNKNNEHID</sequence>
<organism evidence="3 4">
    <name type="scientific">Coprobacillus cateniformis</name>
    <dbReference type="NCBI Taxonomy" id="100884"/>
    <lineage>
        <taxon>Bacteria</taxon>
        <taxon>Bacillati</taxon>
        <taxon>Bacillota</taxon>
        <taxon>Erysipelotrichia</taxon>
        <taxon>Erysipelotrichales</taxon>
        <taxon>Coprobacillaceae</taxon>
        <taxon>Coprobacillus</taxon>
    </lineage>
</organism>
<feature type="transmembrane region" description="Helical" evidence="1">
    <location>
        <begin position="6"/>
        <end position="23"/>
    </location>
</feature>
<keyword evidence="1" id="KW-0812">Transmembrane</keyword>